<proteinExistence type="predicted"/>
<dbReference type="EMBL" id="FUYV01000001">
    <property type="protein sequence ID" value="SKB29542.1"/>
    <property type="molecule type" value="Genomic_DNA"/>
</dbReference>
<dbReference type="KEGG" id="asx:CDL62_06830"/>
<evidence type="ECO:0000313" key="3">
    <source>
        <dbReference type="EMBL" id="SKB29542.1"/>
    </source>
</evidence>
<protein>
    <submittedName>
        <fullName evidence="3">Uncharacterized conserved protein, DUF58 family, contains vWF domain</fullName>
    </submittedName>
</protein>
<sequence>MKIPFKPLFINNRFYKLLGFVAFLYVLAFLWSVFLLVAWLAFGVFLSLIIIDGLILFAPGNKSRLIGKRILPERFSNGDENEVCISIESKLPFKFNAEIIDEIPFQFQIRDFRIEATLHPEKTVTYKYTLTPKERGEYFFGVLNVFIKGQIGLFSRRYQFDKDAMVKVYPSFIQMKQYEIMAISNRLSEIGIKKIRRIGHHTEFDQIRDYIKGDDIRTINWKATARKGHLMVNQYQDEKSQQVICILDMGRTMKMAFNKMTLLDYAINTSLVLTNIAMLKHDKAGVITFNEKICNMLPPRREGHQMNSIMELLYNQKTGFLEHNLEALYASVKHRVHQRSLLVLFTNFESIKTARQQMYVLAKLAANHLLMVIFFENSEISGMIHHQAKDTEEIYQQAIAEKFIYEKKQIVKELERYGIHAILTNPENLTIDTINQYLELKARGII</sequence>
<name>A0A1T5A3I3_9BACT</name>
<dbReference type="Pfam" id="PF01882">
    <property type="entry name" value="DUF58"/>
    <property type="match status" value="1"/>
</dbReference>
<organism evidence="3 4">
    <name type="scientific">Alkalitalea saponilacus</name>
    <dbReference type="NCBI Taxonomy" id="889453"/>
    <lineage>
        <taxon>Bacteria</taxon>
        <taxon>Pseudomonadati</taxon>
        <taxon>Bacteroidota</taxon>
        <taxon>Bacteroidia</taxon>
        <taxon>Marinilabiliales</taxon>
        <taxon>Marinilabiliaceae</taxon>
        <taxon>Alkalitalea</taxon>
    </lineage>
</organism>
<gene>
    <name evidence="3" type="ORF">SAMN03080601_00071</name>
</gene>
<dbReference type="AlphaFoldDB" id="A0A1T5A3I3"/>
<dbReference type="InterPro" id="IPR002881">
    <property type="entry name" value="DUF58"/>
</dbReference>
<reference evidence="3 4" key="1">
    <citation type="submission" date="2017-02" db="EMBL/GenBank/DDBJ databases">
        <authorList>
            <person name="Peterson S.W."/>
        </authorList>
    </citation>
    <scope>NUCLEOTIDE SEQUENCE [LARGE SCALE GENOMIC DNA]</scope>
    <source>
        <strain evidence="3 4">DSM 24412</strain>
    </source>
</reference>
<keyword evidence="1" id="KW-1133">Transmembrane helix</keyword>
<keyword evidence="1" id="KW-0472">Membrane</keyword>
<evidence type="ECO:0000313" key="4">
    <source>
        <dbReference type="Proteomes" id="UP000191055"/>
    </source>
</evidence>
<evidence type="ECO:0000259" key="2">
    <source>
        <dbReference type="Pfam" id="PF01882"/>
    </source>
</evidence>
<dbReference type="PANTHER" id="PTHR33608">
    <property type="entry name" value="BLL2464 PROTEIN"/>
    <property type="match status" value="1"/>
</dbReference>
<accession>A0A1T5A3I3</accession>
<feature type="domain" description="DUF58" evidence="2">
    <location>
        <begin position="206"/>
        <end position="350"/>
    </location>
</feature>
<dbReference type="PANTHER" id="PTHR33608:SF3">
    <property type="entry name" value="SLR2013 PROTEIN"/>
    <property type="match status" value="1"/>
</dbReference>
<keyword evidence="1" id="KW-0812">Transmembrane</keyword>
<dbReference type="OrthoDB" id="845740at2"/>
<dbReference type="STRING" id="889453.SAMN03080601_00071"/>
<dbReference type="Proteomes" id="UP000191055">
    <property type="component" value="Unassembled WGS sequence"/>
</dbReference>
<dbReference type="RefSeq" id="WP_079555870.1">
    <property type="nucleotide sequence ID" value="NZ_CP021904.1"/>
</dbReference>
<evidence type="ECO:0000256" key="1">
    <source>
        <dbReference type="SAM" id="Phobius"/>
    </source>
</evidence>
<feature type="transmembrane region" description="Helical" evidence="1">
    <location>
        <begin position="12"/>
        <end position="31"/>
    </location>
</feature>
<keyword evidence="4" id="KW-1185">Reference proteome</keyword>